<dbReference type="PROSITE" id="PS00028">
    <property type="entry name" value="ZINC_FINGER_C2H2_1"/>
    <property type="match status" value="5"/>
</dbReference>
<reference evidence="4" key="1">
    <citation type="submission" date="2019-08" db="EMBL/GenBank/DDBJ databases">
        <title>Reference gene set and small RNA set construction with multiple tissues from Davidia involucrata Baill.</title>
        <authorList>
            <person name="Yang H."/>
            <person name="Zhou C."/>
            <person name="Li G."/>
            <person name="Wang J."/>
            <person name="Gao P."/>
            <person name="Wang M."/>
            <person name="Wang R."/>
            <person name="Zhao Y."/>
        </authorList>
    </citation>
    <scope>NUCLEOTIDE SEQUENCE</scope>
    <source>
        <tissue evidence="4">Mixed with DoveR01_LX</tissue>
    </source>
</reference>
<protein>
    <recommendedName>
        <fullName evidence="3">C2H2-type domain-containing protein</fullName>
    </recommendedName>
</protein>
<accession>A0A5B6YV08</accession>
<feature type="domain" description="C2H2-type" evidence="3">
    <location>
        <begin position="153"/>
        <end position="180"/>
    </location>
</feature>
<dbReference type="AlphaFoldDB" id="A0A5B6YV08"/>
<feature type="region of interest" description="Disordered" evidence="2">
    <location>
        <begin position="173"/>
        <end position="194"/>
    </location>
</feature>
<dbReference type="PANTHER" id="PTHR46869:SF9">
    <property type="entry name" value="C2H2-TYPE DOMAIN-CONTAINING PROTEIN"/>
    <property type="match status" value="1"/>
</dbReference>
<dbReference type="Gene3D" id="3.30.160.60">
    <property type="entry name" value="Classic Zinc Finger"/>
    <property type="match status" value="2"/>
</dbReference>
<dbReference type="GO" id="GO:0008270">
    <property type="term" value="F:zinc ion binding"/>
    <property type="evidence" value="ECO:0007669"/>
    <property type="project" value="UniProtKB-KW"/>
</dbReference>
<dbReference type="Pfam" id="PF13912">
    <property type="entry name" value="zf-C2H2_6"/>
    <property type="match status" value="5"/>
</dbReference>
<keyword evidence="1" id="KW-0863">Zinc-finger</keyword>
<evidence type="ECO:0000256" key="1">
    <source>
        <dbReference type="PROSITE-ProRule" id="PRU00042"/>
    </source>
</evidence>
<feature type="domain" description="C2H2-type" evidence="3">
    <location>
        <begin position="9"/>
        <end position="31"/>
    </location>
</feature>
<name>A0A5B6YV08_DAVIN</name>
<evidence type="ECO:0000313" key="4">
    <source>
        <dbReference type="EMBL" id="MPA35449.1"/>
    </source>
</evidence>
<dbReference type="SUPFAM" id="SSF57667">
    <property type="entry name" value="beta-beta-alpha zinc fingers"/>
    <property type="match status" value="2"/>
</dbReference>
<proteinExistence type="predicted"/>
<dbReference type="InterPro" id="IPR013087">
    <property type="entry name" value="Znf_C2H2_type"/>
</dbReference>
<dbReference type="PROSITE" id="PS50157">
    <property type="entry name" value="ZINC_FINGER_C2H2_2"/>
    <property type="match status" value="5"/>
</dbReference>
<feature type="domain" description="C2H2-type" evidence="3">
    <location>
        <begin position="418"/>
        <end position="440"/>
    </location>
</feature>
<feature type="domain" description="C2H2-type" evidence="3">
    <location>
        <begin position="495"/>
        <end position="517"/>
    </location>
</feature>
<gene>
    <name evidence="4" type="ORF">Din_004890</name>
</gene>
<dbReference type="EMBL" id="GHES01004890">
    <property type="protein sequence ID" value="MPA35449.1"/>
    <property type="molecule type" value="Transcribed_RNA"/>
</dbReference>
<dbReference type="SMART" id="SM00355">
    <property type="entry name" value="ZnF_C2H2"/>
    <property type="match status" value="5"/>
</dbReference>
<evidence type="ECO:0000256" key="2">
    <source>
        <dbReference type="SAM" id="MobiDB-lite"/>
    </source>
</evidence>
<organism evidence="4">
    <name type="scientific">Davidia involucrata</name>
    <name type="common">Dove tree</name>
    <dbReference type="NCBI Taxonomy" id="16924"/>
    <lineage>
        <taxon>Eukaryota</taxon>
        <taxon>Viridiplantae</taxon>
        <taxon>Streptophyta</taxon>
        <taxon>Embryophyta</taxon>
        <taxon>Tracheophyta</taxon>
        <taxon>Spermatophyta</taxon>
        <taxon>Magnoliopsida</taxon>
        <taxon>eudicotyledons</taxon>
        <taxon>Gunneridae</taxon>
        <taxon>Pentapetalae</taxon>
        <taxon>asterids</taxon>
        <taxon>Cornales</taxon>
        <taxon>Nyssaceae</taxon>
        <taxon>Davidia</taxon>
    </lineage>
</organism>
<sequence length="579" mass="64642">MEEVQEQKFVCKFCSKSFFTGKSLGGHMRGHLAMISAQKQKDHNDSKMGLEGGGHTGYGLRQNPKKILRVSDSENSTLNQEKLKNSDMDFEGGVGHASYGLRENPKKSWRVSDPKHGTSRKENLCKKCGKGFHTLRALSGHMRCHSMEEREENLCKKCGKGFDSMRALFGHMRSHSKRSRVSQESVESQSDYETACPIRKKRSSTRYKITANSSLSNLNASSSVSDIDGVEDVAMCLMMLSRDVRNWAGFNSVTESSDNNSVIFEAQLSHPSKGIARKLVCNNGDETWKMKNPGEKLNSYVLGSGNALFDKNISEFGEFDSGYARDDEKKVELEVSVDGILRGDEFNKPKLDDESGIELTEVELEKDLTKEVVLDQADSELVKSTSSKKEFDDHDSELGGNSFERTNQTISDLKKREYKCRTCKKIFHSHRALGGHRTSHKTVTSTSVVKSESIQTSLLSDIEANSKLKCNENSLEEEVNGVAVTSNELKKSKDHECPVCFKVFASGQALGGHKRAHYVGLSESRAKETMLIEQELPDIQNLIDLNLPVTIEKEANDAVGFKLWWVGSDHEREPLVISN</sequence>
<feature type="region of interest" description="Disordered" evidence="2">
    <location>
        <begin position="384"/>
        <end position="404"/>
    </location>
</feature>
<dbReference type="PANTHER" id="PTHR46869">
    <property type="entry name" value="C2H2-LIKE ZINC FINGER PROTEIN"/>
    <property type="match status" value="1"/>
</dbReference>
<keyword evidence="1" id="KW-0479">Metal-binding</keyword>
<keyword evidence="1" id="KW-0862">Zinc</keyword>
<evidence type="ECO:0000259" key="3">
    <source>
        <dbReference type="PROSITE" id="PS50157"/>
    </source>
</evidence>
<feature type="domain" description="C2H2-type" evidence="3">
    <location>
        <begin position="123"/>
        <end position="150"/>
    </location>
</feature>
<dbReference type="InterPro" id="IPR036236">
    <property type="entry name" value="Znf_C2H2_sf"/>
</dbReference>